<accession>A0ABV1HW96</accession>
<dbReference type="EMBL" id="JBBMFI010000084">
    <property type="protein sequence ID" value="MEQ2566601.1"/>
    <property type="molecule type" value="Genomic_DNA"/>
</dbReference>
<keyword evidence="3" id="KW-1185">Reference proteome</keyword>
<reference evidence="2 3" key="1">
    <citation type="submission" date="2024-03" db="EMBL/GenBank/DDBJ databases">
        <title>Human intestinal bacterial collection.</title>
        <authorList>
            <person name="Pauvert C."/>
            <person name="Hitch T.C.A."/>
            <person name="Clavel T."/>
        </authorList>
    </citation>
    <scope>NUCLEOTIDE SEQUENCE [LARGE SCALE GENOMIC DNA]</scope>
    <source>
        <strain evidence="2 3">CLA-AP-H18</strain>
    </source>
</reference>
<dbReference type="Pfam" id="PF18974">
    <property type="entry name" value="DUF5710"/>
    <property type="match status" value="1"/>
</dbReference>
<proteinExistence type="predicted"/>
<name>A0ABV1HW96_9FIRM</name>
<evidence type="ECO:0000313" key="3">
    <source>
        <dbReference type="Proteomes" id="UP001478133"/>
    </source>
</evidence>
<organism evidence="2 3">
    <name type="scientific">Ruminococcoides intestinihominis</name>
    <dbReference type="NCBI Taxonomy" id="3133161"/>
    <lineage>
        <taxon>Bacteria</taxon>
        <taxon>Bacillati</taxon>
        <taxon>Bacillota</taxon>
        <taxon>Clostridia</taxon>
        <taxon>Eubacteriales</taxon>
        <taxon>Oscillospiraceae</taxon>
        <taxon>Ruminococcoides</taxon>
    </lineage>
</organism>
<protein>
    <submittedName>
        <fullName evidence="2">DUF5710 domain-containing protein</fullName>
    </submittedName>
</protein>
<evidence type="ECO:0000259" key="1">
    <source>
        <dbReference type="Pfam" id="PF18974"/>
    </source>
</evidence>
<feature type="domain" description="DUF5710" evidence="1">
    <location>
        <begin position="2"/>
        <end position="43"/>
    </location>
</feature>
<dbReference type="InterPro" id="IPR043764">
    <property type="entry name" value="DUF5710"/>
</dbReference>
<sequence>MLLLNVPYAEKDEAKSLGAKWNPKFKKWYVTNSKDYYKFIKWFEEDYEERFLICDYIYLVSKNRKCPYCGFENNEIKVMITEYYNFYFEPDNDGEFYEYCSGADSPRIIDLSPAKRLIKGKVLNFLKINYNIDLVNGRLSQHCKFCDRQIKISPSFDFGIHSLEETKYFTLYKIPIKEDVFLDNVGWCSTDEYIYTYSKKIVV</sequence>
<gene>
    <name evidence="2" type="ORF">ABFO16_10245</name>
</gene>
<evidence type="ECO:0000313" key="2">
    <source>
        <dbReference type="EMBL" id="MEQ2566601.1"/>
    </source>
</evidence>
<dbReference type="RefSeq" id="WP_367286386.1">
    <property type="nucleotide sequence ID" value="NZ_JBBMEY010000012.1"/>
</dbReference>
<comment type="caution">
    <text evidence="2">The sequence shown here is derived from an EMBL/GenBank/DDBJ whole genome shotgun (WGS) entry which is preliminary data.</text>
</comment>
<dbReference type="Proteomes" id="UP001478133">
    <property type="component" value="Unassembled WGS sequence"/>
</dbReference>